<name>A0A7T8GR71_CALRO</name>
<sequence length="94" mass="10387">RQILSGVSNSGSAIDLEEIRTDLFSPTGLVGQIGQNFLAFITSAVLMTALIPFNLAGGGNKKKRRRRRRRLELFISTFGALMRAMADVADNYKR</sequence>
<dbReference type="OrthoDB" id="10530234at2759"/>
<gene>
    <name evidence="2" type="ORF">FKW44_021412</name>
</gene>
<dbReference type="EMBL" id="CP045904">
    <property type="protein sequence ID" value="QQP36344.1"/>
    <property type="molecule type" value="Genomic_DNA"/>
</dbReference>
<evidence type="ECO:0000313" key="2">
    <source>
        <dbReference type="EMBL" id="QQP36344.1"/>
    </source>
</evidence>
<keyword evidence="1" id="KW-0812">Transmembrane</keyword>
<proteinExistence type="predicted"/>
<feature type="non-terminal residue" evidence="2">
    <location>
        <position position="1"/>
    </location>
</feature>
<organism evidence="2 3">
    <name type="scientific">Caligus rogercresseyi</name>
    <name type="common">Sea louse</name>
    <dbReference type="NCBI Taxonomy" id="217165"/>
    <lineage>
        <taxon>Eukaryota</taxon>
        <taxon>Metazoa</taxon>
        <taxon>Ecdysozoa</taxon>
        <taxon>Arthropoda</taxon>
        <taxon>Crustacea</taxon>
        <taxon>Multicrustacea</taxon>
        <taxon>Hexanauplia</taxon>
        <taxon>Copepoda</taxon>
        <taxon>Siphonostomatoida</taxon>
        <taxon>Caligidae</taxon>
        <taxon>Caligus</taxon>
    </lineage>
</organism>
<evidence type="ECO:0000313" key="3">
    <source>
        <dbReference type="Proteomes" id="UP000595437"/>
    </source>
</evidence>
<reference evidence="3" key="1">
    <citation type="submission" date="2021-01" db="EMBL/GenBank/DDBJ databases">
        <title>Caligus Genome Assembly.</title>
        <authorList>
            <person name="Gallardo-Escarate C."/>
        </authorList>
    </citation>
    <scope>NUCLEOTIDE SEQUENCE [LARGE SCALE GENOMIC DNA]</scope>
</reference>
<dbReference type="AlphaFoldDB" id="A0A7T8GR71"/>
<keyword evidence="3" id="KW-1185">Reference proteome</keyword>
<dbReference type="Proteomes" id="UP000595437">
    <property type="component" value="Chromosome 15"/>
</dbReference>
<accession>A0A7T8GR71</accession>
<keyword evidence="1" id="KW-0472">Membrane</keyword>
<evidence type="ECO:0000256" key="1">
    <source>
        <dbReference type="SAM" id="Phobius"/>
    </source>
</evidence>
<feature type="transmembrane region" description="Helical" evidence="1">
    <location>
        <begin position="37"/>
        <end position="59"/>
    </location>
</feature>
<protein>
    <submittedName>
        <fullName evidence="2">Uncharacterized protein</fullName>
    </submittedName>
</protein>
<keyword evidence="1" id="KW-1133">Transmembrane helix</keyword>